<organism evidence="1 2">
    <name type="scientific">Alloprevotella tannerae</name>
    <dbReference type="NCBI Taxonomy" id="76122"/>
    <lineage>
        <taxon>Bacteria</taxon>
        <taxon>Pseudomonadati</taxon>
        <taxon>Bacteroidota</taxon>
        <taxon>Bacteroidia</taxon>
        <taxon>Bacteroidales</taxon>
        <taxon>Prevotellaceae</taxon>
        <taxon>Alloprevotella</taxon>
    </lineage>
</organism>
<protein>
    <submittedName>
        <fullName evidence="1">Uncharacterized protein</fullName>
    </submittedName>
</protein>
<evidence type="ECO:0000313" key="1">
    <source>
        <dbReference type="EMBL" id="MBF0970693.1"/>
    </source>
</evidence>
<name>A0A929X0E8_9BACT</name>
<proteinExistence type="predicted"/>
<dbReference type="AlphaFoldDB" id="A0A929X0E8"/>
<evidence type="ECO:0000313" key="2">
    <source>
        <dbReference type="Proteomes" id="UP000704068"/>
    </source>
</evidence>
<dbReference type="RefSeq" id="WP_303764292.1">
    <property type="nucleotide sequence ID" value="NZ_JABZGR010000020.1"/>
</dbReference>
<gene>
    <name evidence="1" type="ORF">HXK21_06590</name>
</gene>
<dbReference type="EMBL" id="JABZGR010000020">
    <property type="protein sequence ID" value="MBF0970693.1"/>
    <property type="molecule type" value="Genomic_DNA"/>
</dbReference>
<accession>A0A929X0E8</accession>
<reference evidence="1" key="1">
    <citation type="submission" date="2020-04" db="EMBL/GenBank/DDBJ databases">
        <title>Deep metagenomics examines the oral microbiome during advanced dental caries in children, revealing novel taxa and co-occurrences with host molecules.</title>
        <authorList>
            <person name="Baker J.L."/>
            <person name="Morton J.T."/>
            <person name="Dinis M."/>
            <person name="Alvarez R."/>
            <person name="Tran N.C."/>
            <person name="Knight R."/>
            <person name="Edlund A."/>
        </authorList>
    </citation>
    <scope>NUCLEOTIDE SEQUENCE</scope>
    <source>
        <strain evidence="1">JCVI_34_bin.1</strain>
    </source>
</reference>
<dbReference type="PROSITE" id="PS51257">
    <property type="entry name" value="PROKAR_LIPOPROTEIN"/>
    <property type="match status" value="1"/>
</dbReference>
<dbReference type="Proteomes" id="UP000704068">
    <property type="component" value="Unassembled WGS sequence"/>
</dbReference>
<comment type="caution">
    <text evidence="1">The sequence shown here is derived from an EMBL/GenBank/DDBJ whole genome shotgun (WGS) entry which is preliminary data.</text>
</comment>
<sequence>MEKQYFGKSSKAEILLVNKLKPLLILLLCIFSACQKGVRKTPKNTLKASTPNMHIVTRITSDGDTSRYELDDNNRILYIGGYLSDLDRTDTIFYKFLDNRLIGFHYASGMKSAKSDSLEIINSINAQYQEYLWLKQKGIRFRSPDMDKEEIHDIYTILSNKKEIAQMKAGDSKTFEIRASYGRDSFGTIINGLLNSDSRLYKLQLSVDKKNRIVQEIYYFNDTIISRAYDYNPMGYLVRVYQDGEIFYRKSYEIAK</sequence>